<keyword evidence="2" id="KW-0472">Membrane</keyword>
<gene>
    <name evidence="4" type="ORF">H671_4g12793</name>
</gene>
<feature type="compositionally biased region" description="Basic and acidic residues" evidence="1">
    <location>
        <begin position="122"/>
        <end position="140"/>
    </location>
</feature>
<name>A0A061I5Y0_CRIGR</name>
<dbReference type="Proteomes" id="UP000030759">
    <property type="component" value="Unassembled WGS sequence"/>
</dbReference>
<feature type="compositionally biased region" description="Basic and acidic residues" evidence="1">
    <location>
        <begin position="200"/>
        <end position="210"/>
    </location>
</feature>
<feature type="region of interest" description="Disordered" evidence="1">
    <location>
        <begin position="72"/>
        <end position="216"/>
    </location>
</feature>
<feature type="domain" description="Anillin N-terminal" evidence="3">
    <location>
        <begin position="194"/>
        <end position="213"/>
    </location>
</feature>
<dbReference type="InterPro" id="IPR031970">
    <property type="entry name" value="Anillin_N"/>
</dbReference>
<evidence type="ECO:0000256" key="2">
    <source>
        <dbReference type="SAM" id="Phobius"/>
    </source>
</evidence>
<organism evidence="4 5">
    <name type="scientific">Cricetulus griseus</name>
    <name type="common">Chinese hamster</name>
    <name type="synonym">Cricetulus barabensis griseus</name>
    <dbReference type="NCBI Taxonomy" id="10029"/>
    <lineage>
        <taxon>Eukaryota</taxon>
        <taxon>Metazoa</taxon>
        <taxon>Chordata</taxon>
        <taxon>Craniata</taxon>
        <taxon>Vertebrata</taxon>
        <taxon>Euteleostomi</taxon>
        <taxon>Mammalia</taxon>
        <taxon>Eutheria</taxon>
        <taxon>Euarchontoglires</taxon>
        <taxon>Glires</taxon>
        <taxon>Rodentia</taxon>
        <taxon>Myomorpha</taxon>
        <taxon>Muroidea</taxon>
        <taxon>Cricetidae</taxon>
        <taxon>Cricetinae</taxon>
        <taxon>Cricetulus</taxon>
    </lineage>
</organism>
<feature type="compositionally biased region" description="Low complexity" evidence="1">
    <location>
        <begin position="158"/>
        <end position="174"/>
    </location>
</feature>
<evidence type="ECO:0000313" key="5">
    <source>
        <dbReference type="Proteomes" id="UP000030759"/>
    </source>
</evidence>
<proteinExistence type="predicted"/>
<protein>
    <submittedName>
        <fullName evidence="4">Actin-binding protein anillin</fullName>
    </submittedName>
</protein>
<evidence type="ECO:0000313" key="4">
    <source>
        <dbReference type="EMBL" id="ERE75250.1"/>
    </source>
</evidence>
<dbReference type="EMBL" id="KE675511">
    <property type="protein sequence ID" value="ERE75250.1"/>
    <property type="molecule type" value="Genomic_DNA"/>
</dbReference>
<keyword evidence="2" id="KW-0812">Transmembrane</keyword>
<keyword evidence="2" id="KW-1133">Transmembrane helix</keyword>
<feature type="transmembrane region" description="Helical" evidence="2">
    <location>
        <begin position="26"/>
        <end position="47"/>
    </location>
</feature>
<evidence type="ECO:0000259" key="3">
    <source>
        <dbReference type="Pfam" id="PF16018"/>
    </source>
</evidence>
<feature type="compositionally biased region" description="Polar residues" evidence="1">
    <location>
        <begin position="175"/>
        <end position="196"/>
    </location>
</feature>
<sequence length="216" mass="23904">MTGSLCLESDGSFSFMLQLCTDIRNFLLLFAHSFIPGQFLVFFNSLFFKRLCRFQDYVKLLERTRARRENLQRKMAERPIAAPRSALHAKRSREPLSEASNQQPLSGGEEKSCTKPSPSKKQCSDKTEVEVLDLENKEPVEPTAAKPCSPRPAPPQAQPQAPAAVSDSVAAPPSLLSTGRGLNSRSEASAASSVKTRMQKLAEQRRHWDSDTAGIK</sequence>
<dbReference type="AlphaFoldDB" id="A0A061I5Y0"/>
<reference evidence="5" key="1">
    <citation type="journal article" date="2013" name="Nat. Biotechnol.">
        <title>Chinese hamster genome sequenced from sorted chromosomes.</title>
        <authorList>
            <person name="Brinkrolf K."/>
            <person name="Rupp O."/>
            <person name="Laux H."/>
            <person name="Kollin F."/>
            <person name="Ernst W."/>
            <person name="Linke B."/>
            <person name="Kofler R."/>
            <person name="Romand S."/>
            <person name="Hesse F."/>
            <person name="Budach W.E."/>
            <person name="Galosy S."/>
            <person name="Muller D."/>
            <person name="Noll T."/>
            <person name="Wienberg J."/>
            <person name="Jostock T."/>
            <person name="Leonard M."/>
            <person name="Grillari J."/>
            <person name="Tauch A."/>
            <person name="Goesmann A."/>
            <person name="Helk B."/>
            <person name="Mott J.E."/>
            <person name="Puhler A."/>
            <person name="Borth N."/>
        </authorList>
    </citation>
    <scope>NUCLEOTIDE SEQUENCE [LARGE SCALE GENOMIC DNA]</scope>
    <source>
        <strain evidence="5">17A/GY</strain>
    </source>
</reference>
<dbReference type="Pfam" id="PF16018">
    <property type="entry name" value="Anillin_N"/>
    <property type="match status" value="1"/>
</dbReference>
<evidence type="ECO:0000256" key="1">
    <source>
        <dbReference type="SAM" id="MobiDB-lite"/>
    </source>
</evidence>
<accession>A0A061I5Y0</accession>